<accession>A0A1X4G8X8</accession>
<evidence type="ECO:0000313" key="9">
    <source>
        <dbReference type="EMBL" id="OSO93325.1"/>
    </source>
</evidence>
<dbReference type="PANTHER" id="PTHR34978:SF3">
    <property type="entry name" value="SLR0241 PROTEIN"/>
    <property type="match status" value="1"/>
</dbReference>
<dbReference type="GO" id="GO:0006508">
    <property type="term" value="P:proteolysis"/>
    <property type="evidence" value="ECO:0007669"/>
    <property type="project" value="UniProtKB-KW"/>
</dbReference>
<sequence length="284" mass="32593">MHLLMLITALTIAYTLRYFAHIPKGNWHLRWSRTLFFFLFPPLLILMTVMSVVCMGTQGQMGGIYTDYFSYVLGWLFLVFLVFTALRLAWQGWRSLKSARECPTINLIGQSARLLPTPALFAGQIGFWSPELVVSQGLLKHLSPEQLESVLAHEQGHYSYRDTFCFFWLGWIRSCSACLPNTEPLWQELLMLRELRADSYAAARVDPLVLAESLLLVVSSQPLAWDICCAALSSSKVDRLEQRIDALLAFSEPNWPEWDLKSKLHYWRVFALALLPLVTVFFHS</sequence>
<dbReference type="Gene3D" id="3.30.2010.10">
    <property type="entry name" value="Metalloproteases ('zincins'), catalytic domain"/>
    <property type="match status" value="1"/>
</dbReference>
<keyword evidence="7" id="KW-1133">Transmembrane helix</keyword>
<keyword evidence="5 6" id="KW-0482">Metalloprotease</keyword>
<name>A0A1X4G8X8_9CYAN</name>
<feature type="transmembrane region" description="Helical" evidence="7">
    <location>
        <begin position="35"/>
        <end position="56"/>
    </location>
</feature>
<proteinExistence type="inferred from homology"/>
<keyword evidence="3 6" id="KW-0378">Hydrolase</keyword>
<dbReference type="Pfam" id="PF01435">
    <property type="entry name" value="Peptidase_M48"/>
    <property type="match status" value="1"/>
</dbReference>
<evidence type="ECO:0000256" key="1">
    <source>
        <dbReference type="ARBA" id="ARBA00022670"/>
    </source>
</evidence>
<protein>
    <submittedName>
        <fullName evidence="9">Peptidase M56 BlaR1</fullName>
    </submittedName>
</protein>
<evidence type="ECO:0000256" key="7">
    <source>
        <dbReference type="SAM" id="Phobius"/>
    </source>
</evidence>
<evidence type="ECO:0000256" key="3">
    <source>
        <dbReference type="ARBA" id="ARBA00022801"/>
    </source>
</evidence>
<keyword evidence="7" id="KW-0472">Membrane</keyword>
<keyword evidence="4 6" id="KW-0862">Zinc</keyword>
<dbReference type="EMBL" id="NBYN01000027">
    <property type="protein sequence ID" value="OSO93325.1"/>
    <property type="molecule type" value="Genomic_DNA"/>
</dbReference>
<dbReference type="GO" id="GO:0004222">
    <property type="term" value="F:metalloendopeptidase activity"/>
    <property type="evidence" value="ECO:0007669"/>
    <property type="project" value="InterPro"/>
</dbReference>
<dbReference type="PANTHER" id="PTHR34978">
    <property type="entry name" value="POSSIBLE SENSOR-TRANSDUCER PROTEIN BLAR"/>
    <property type="match status" value="1"/>
</dbReference>
<feature type="transmembrane region" description="Helical" evidence="7">
    <location>
        <begin position="68"/>
        <end position="90"/>
    </location>
</feature>
<keyword evidence="2" id="KW-0479">Metal-binding</keyword>
<evidence type="ECO:0000256" key="6">
    <source>
        <dbReference type="RuleBase" id="RU003983"/>
    </source>
</evidence>
<evidence type="ECO:0000256" key="2">
    <source>
        <dbReference type="ARBA" id="ARBA00022723"/>
    </source>
</evidence>
<evidence type="ECO:0000313" key="10">
    <source>
        <dbReference type="Proteomes" id="UP000192997"/>
    </source>
</evidence>
<dbReference type="InterPro" id="IPR001915">
    <property type="entry name" value="Peptidase_M48"/>
</dbReference>
<keyword evidence="1 6" id="KW-0645">Protease</keyword>
<comment type="cofactor">
    <cofactor evidence="6">
        <name>Zn(2+)</name>
        <dbReference type="ChEBI" id="CHEBI:29105"/>
    </cofactor>
    <text evidence="6">Binds 1 zinc ion per subunit.</text>
</comment>
<feature type="domain" description="Peptidase M48" evidence="8">
    <location>
        <begin position="131"/>
        <end position="163"/>
    </location>
</feature>
<keyword evidence="7" id="KW-0812">Transmembrane</keyword>
<dbReference type="GO" id="GO:0046872">
    <property type="term" value="F:metal ion binding"/>
    <property type="evidence" value="ECO:0007669"/>
    <property type="project" value="UniProtKB-KW"/>
</dbReference>
<feature type="transmembrane region" description="Helical" evidence="7">
    <location>
        <begin position="265"/>
        <end position="282"/>
    </location>
</feature>
<dbReference type="Proteomes" id="UP000192997">
    <property type="component" value="Unassembled WGS sequence"/>
</dbReference>
<dbReference type="AlphaFoldDB" id="A0A1X4G8X8"/>
<organism evidence="9 10">
    <name type="scientific">Cylindrospermopsis raciborskii CENA303</name>
    <dbReference type="NCBI Taxonomy" id="1170769"/>
    <lineage>
        <taxon>Bacteria</taxon>
        <taxon>Bacillati</taxon>
        <taxon>Cyanobacteriota</taxon>
        <taxon>Cyanophyceae</taxon>
        <taxon>Nostocales</taxon>
        <taxon>Aphanizomenonaceae</taxon>
        <taxon>Cylindrospermopsis</taxon>
    </lineage>
</organism>
<comment type="similarity">
    <text evidence="6">Belongs to the peptidase M48 family.</text>
</comment>
<gene>
    <name evidence="9" type="ORF">B7O87_05935</name>
</gene>
<dbReference type="InterPro" id="IPR052173">
    <property type="entry name" value="Beta-lactam_resp_regulator"/>
</dbReference>
<reference evidence="10" key="1">
    <citation type="submission" date="2017-04" db="EMBL/GenBank/DDBJ databases">
        <authorList>
            <person name="Abreu V.A."/>
            <person name="Popin R.V."/>
            <person name="Rigonato J."/>
            <person name="Andreote A.P."/>
            <person name="Schaker P.C."/>
            <person name="Hoff-Risseti C."/>
            <person name="Alvarenga D.O."/>
            <person name="Varani A.M."/>
            <person name="Fiore M.F."/>
        </authorList>
    </citation>
    <scope>NUCLEOTIDE SEQUENCE [LARGE SCALE GENOMIC DNA]</scope>
    <source>
        <strain evidence="10">CENA303</strain>
    </source>
</reference>
<dbReference type="CDD" id="cd07326">
    <property type="entry name" value="M56_BlaR1_MecR1_like"/>
    <property type="match status" value="1"/>
</dbReference>
<comment type="caution">
    <text evidence="9">The sequence shown here is derived from an EMBL/GenBank/DDBJ whole genome shotgun (WGS) entry which is preliminary data.</text>
</comment>
<evidence type="ECO:0000256" key="4">
    <source>
        <dbReference type="ARBA" id="ARBA00022833"/>
    </source>
</evidence>
<evidence type="ECO:0000256" key="5">
    <source>
        <dbReference type="ARBA" id="ARBA00023049"/>
    </source>
</evidence>
<evidence type="ECO:0000259" key="8">
    <source>
        <dbReference type="Pfam" id="PF01435"/>
    </source>
</evidence>
<dbReference type="RefSeq" id="WP_085727618.1">
    <property type="nucleotide sequence ID" value="NZ_NBYN01000027.1"/>
</dbReference>